<dbReference type="PANTHER" id="PTHR33434">
    <property type="entry name" value="DEGV DOMAIN-CONTAINING PROTEIN DR_1986-RELATED"/>
    <property type="match status" value="1"/>
</dbReference>
<gene>
    <name evidence="2" type="ORF">IBJ83_03005</name>
</gene>
<dbReference type="EMBL" id="JACVDA010000006">
    <property type="protein sequence ID" value="MBK1468282.1"/>
    <property type="molecule type" value="Genomic_DNA"/>
</dbReference>
<sequence length="276" mass="31179">MRERLIVADSCCDLTEELKNKLDIELVPLTLQLDDVDYLDDENLNVNEYIENMKKASSVKTAAPSPKLFMDKFEQAKEVFCITLSGKLSATYSNACLARTMVLEKGEKLIHIFDTKSAAASETLVALKIQECINNKMSFQEIVDTVTNYIADMKIFFVLENLDNLIKNGRISKLKAMIVSAFSIKPVMYGVDGEIEVYKKVRGLKKAYAELVDSISENCSNIEDKKLVITHCNCLERAKEIRNKIIEKYNFKEILIVPARGLSSTYENEGGIIISY</sequence>
<organism evidence="2 3">
    <name type="scientific">Parvimonas parva</name>
    <dbReference type="NCBI Taxonomy" id="2769485"/>
    <lineage>
        <taxon>Bacteria</taxon>
        <taxon>Bacillati</taxon>
        <taxon>Bacillota</taxon>
        <taxon>Tissierellia</taxon>
        <taxon>Tissierellales</taxon>
        <taxon>Peptoniphilaceae</taxon>
        <taxon>Parvimonas</taxon>
    </lineage>
</organism>
<dbReference type="Gene3D" id="2.20.28.50">
    <property type="entry name" value="degv family protein"/>
    <property type="match status" value="1"/>
</dbReference>
<dbReference type="Pfam" id="PF02645">
    <property type="entry name" value="DegV"/>
    <property type="match status" value="1"/>
</dbReference>
<protein>
    <submittedName>
        <fullName evidence="2">DegV family protein</fullName>
    </submittedName>
</protein>
<dbReference type="NCBIfam" id="TIGR00762">
    <property type="entry name" value="DegV"/>
    <property type="match status" value="1"/>
</dbReference>
<proteinExistence type="predicted"/>
<dbReference type="InterPro" id="IPR003797">
    <property type="entry name" value="DegV"/>
</dbReference>
<dbReference type="InterPro" id="IPR050270">
    <property type="entry name" value="DegV_domain_contain"/>
</dbReference>
<accession>A0ABS1C849</accession>
<dbReference type="Gene3D" id="3.40.50.10440">
    <property type="entry name" value="Dihydroxyacetone kinase, domain 1"/>
    <property type="match status" value="1"/>
</dbReference>
<dbReference type="PANTHER" id="PTHR33434:SF2">
    <property type="entry name" value="FATTY ACID-BINDING PROTEIN TM_1468"/>
    <property type="match status" value="1"/>
</dbReference>
<comment type="caution">
    <text evidence="2">The sequence shown here is derived from an EMBL/GenBank/DDBJ whole genome shotgun (WGS) entry which is preliminary data.</text>
</comment>
<evidence type="ECO:0000256" key="1">
    <source>
        <dbReference type="ARBA" id="ARBA00023121"/>
    </source>
</evidence>
<dbReference type="RefSeq" id="WP_201275246.1">
    <property type="nucleotide sequence ID" value="NZ_JACVDA010000006.1"/>
</dbReference>
<name>A0ABS1C849_9FIRM</name>
<dbReference type="InterPro" id="IPR043168">
    <property type="entry name" value="DegV_C"/>
</dbReference>
<evidence type="ECO:0000313" key="3">
    <source>
        <dbReference type="Proteomes" id="UP000823123"/>
    </source>
</evidence>
<evidence type="ECO:0000313" key="2">
    <source>
        <dbReference type="EMBL" id="MBK1468282.1"/>
    </source>
</evidence>
<keyword evidence="3" id="KW-1185">Reference proteome</keyword>
<keyword evidence="1" id="KW-0446">Lipid-binding</keyword>
<dbReference type="Proteomes" id="UP000823123">
    <property type="component" value="Unassembled WGS sequence"/>
</dbReference>
<dbReference type="SUPFAM" id="SSF82549">
    <property type="entry name" value="DAK1/DegV-like"/>
    <property type="match status" value="1"/>
</dbReference>
<dbReference type="PROSITE" id="PS51482">
    <property type="entry name" value="DEGV"/>
    <property type="match status" value="1"/>
</dbReference>
<dbReference type="Gene3D" id="3.30.1180.10">
    <property type="match status" value="1"/>
</dbReference>
<reference evidence="2 3" key="1">
    <citation type="submission" date="2020-09" db="EMBL/GenBank/DDBJ databases">
        <title>Parvimonas S3374 sp. nov.</title>
        <authorList>
            <person name="Buhl M."/>
        </authorList>
    </citation>
    <scope>NUCLEOTIDE SEQUENCE [LARGE SCALE GENOMIC DNA]</scope>
    <source>
        <strain evidence="2 3">S3374</strain>
    </source>
</reference>